<dbReference type="GO" id="GO:0022857">
    <property type="term" value="F:transmembrane transporter activity"/>
    <property type="evidence" value="ECO:0007669"/>
    <property type="project" value="InterPro"/>
</dbReference>
<dbReference type="InterPro" id="IPR030184">
    <property type="entry name" value="WAT1-related"/>
</dbReference>
<reference evidence="6 7" key="1">
    <citation type="journal article" date="2019" name="Genome Biol. Evol.">
        <title>Insights into the evolution of the New World diploid cottons (Gossypium, subgenus Houzingenia) based on genome sequencing.</title>
        <authorList>
            <person name="Grover C.E."/>
            <person name="Arick M.A. 2nd"/>
            <person name="Thrash A."/>
            <person name="Conover J.L."/>
            <person name="Sanders W.S."/>
            <person name="Peterson D.G."/>
            <person name="Frelichowski J.E."/>
            <person name="Scheffler J.A."/>
            <person name="Scheffler B.E."/>
            <person name="Wendel J.F."/>
        </authorList>
    </citation>
    <scope>NUCLEOTIDE SEQUENCE [LARGE SCALE GENOMIC DNA]</scope>
    <source>
        <strain evidence="6">185</strain>
        <tissue evidence="6">Leaf</tissue>
    </source>
</reference>
<feature type="transmembrane region" description="Helical" evidence="5">
    <location>
        <begin position="84"/>
        <end position="104"/>
    </location>
</feature>
<dbReference type="GO" id="GO:0016020">
    <property type="term" value="C:membrane"/>
    <property type="evidence" value="ECO:0007669"/>
    <property type="project" value="InterPro"/>
</dbReference>
<evidence type="ECO:0000313" key="7">
    <source>
        <dbReference type="Proteomes" id="UP000593577"/>
    </source>
</evidence>
<keyword evidence="7" id="KW-1185">Reference proteome</keyword>
<keyword evidence="2 5" id="KW-0812">Transmembrane</keyword>
<dbReference type="PANTHER" id="PTHR31218">
    <property type="entry name" value="WAT1-RELATED PROTEIN"/>
    <property type="match status" value="1"/>
</dbReference>
<dbReference type="AlphaFoldDB" id="A0A7J8Y3T0"/>
<proteinExistence type="predicted"/>
<organism evidence="6 7">
    <name type="scientific">Gossypium aridum</name>
    <name type="common">American cotton</name>
    <name type="synonym">Erioxylum aridum</name>
    <dbReference type="NCBI Taxonomy" id="34290"/>
    <lineage>
        <taxon>Eukaryota</taxon>
        <taxon>Viridiplantae</taxon>
        <taxon>Streptophyta</taxon>
        <taxon>Embryophyta</taxon>
        <taxon>Tracheophyta</taxon>
        <taxon>Spermatophyta</taxon>
        <taxon>Magnoliopsida</taxon>
        <taxon>eudicotyledons</taxon>
        <taxon>Gunneridae</taxon>
        <taxon>Pentapetalae</taxon>
        <taxon>rosids</taxon>
        <taxon>malvids</taxon>
        <taxon>Malvales</taxon>
        <taxon>Malvaceae</taxon>
        <taxon>Malvoideae</taxon>
        <taxon>Gossypium</taxon>
    </lineage>
</organism>
<evidence type="ECO:0000256" key="1">
    <source>
        <dbReference type="ARBA" id="ARBA00004141"/>
    </source>
</evidence>
<evidence type="ECO:0000313" key="6">
    <source>
        <dbReference type="EMBL" id="MBA0693639.1"/>
    </source>
</evidence>
<dbReference type="EMBL" id="JABFAA010000010">
    <property type="protein sequence ID" value="MBA0693639.1"/>
    <property type="molecule type" value="Genomic_DNA"/>
</dbReference>
<comment type="subcellular location">
    <subcellularLocation>
        <location evidence="1">Membrane</location>
        <topology evidence="1">Multi-pass membrane protein</topology>
    </subcellularLocation>
</comment>
<feature type="transmembrane region" description="Helical" evidence="5">
    <location>
        <begin position="116"/>
        <end position="136"/>
    </location>
</feature>
<evidence type="ECO:0000256" key="2">
    <source>
        <dbReference type="ARBA" id="ARBA00022692"/>
    </source>
</evidence>
<feature type="transmembrane region" description="Helical" evidence="5">
    <location>
        <begin position="15"/>
        <end position="36"/>
    </location>
</feature>
<gene>
    <name evidence="6" type="ORF">Goari_003998</name>
</gene>
<accession>A0A7J8Y3T0</accession>
<evidence type="ECO:0000256" key="4">
    <source>
        <dbReference type="ARBA" id="ARBA00023136"/>
    </source>
</evidence>
<name>A0A7J8Y3T0_GOSAI</name>
<evidence type="ECO:0008006" key="8">
    <source>
        <dbReference type="Google" id="ProtNLM"/>
    </source>
</evidence>
<dbReference type="InterPro" id="IPR037185">
    <property type="entry name" value="EmrE-like"/>
</dbReference>
<protein>
    <recommendedName>
        <fullName evidence="8">WAT1-related protein</fullName>
    </recommendedName>
</protein>
<keyword evidence="3 5" id="KW-1133">Transmembrane helix</keyword>
<sequence length="184" mass="20267">MEMKLPVGLNKAKPYLTMTSLQFGFAGMYVITMVSLQHGMNHYVLAVYRHLVATIVIAPFALVLERPVIDQNLYYLGMKYTTATLASATVNVIPAITFVLALIFRLEKVNLKKVHSIAKIIGTTIMVPGAVIMTLYKGPSISFTKFGGGAHQTATNVAEAKHWVVGTLMLLGRCWGWSGFYILQ</sequence>
<evidence type="ECO:0000256" key="3">
    <source>
        <dbReference type="ARBA" id="ARBA00022989"/>
    </source>
</evidence>
<comment type="caution">
    <text evidence="6">The sequence shown here is derived from an EMBL/GenBank/DDBJ whole genome shotgun (WGS) entry which is preliminary data.</text>
</comment>
<feature type="non-terminal residue" evidence="6">
    <location>
        <position position="184"/>
    </location>
</feature>
<evidence type="ECO:0000256" key="5">
    <source>
        <dbReference type="SAM" id="Phobius"/>
    </source>
</evidence>
<dbReference type="SUPFAM" id="SSF103481">
    <property type="entry name" value="Multidrug resistance efflux transporter EmrE"/>
    <property type="match status" value="1"/>
</dbReference>
<keyword evidence="4 5" id="KW-0472">Membrane</keyword>
<feature type="transmembrane region" description="Helical" evidence="5">
    <location>
        <begin position="43"/>
        <end position="64"/>
    </location>
</feature>
<dbReference type="Proteomes" id="UP000593577">
    <property type="component" value="Unassembled WGS sequence"/>
</dbReference>